<keyword evidence="1" id="KW-0560">Oxidoreductase</keyword>
<reference evidence="3 4" key="1">
    <citation type="submission" date="2021-03" db="EMBL/GenBank/DDBJ databases">
        <title>Sequencing the genomes of 1000 actinobacteria strains.</title>
        <authorList>
            <person name="Klenk H.-P."/>
        </authorList>
    </citation>
    <scope>NUCLEOTIDE SEQUENCE [LARGE SCALE GENOMIC DNA]</scope>
    <source>
        <strain evidence="3 4">DSM 45516</strain>
    </source>
</reference>
<proteinExistence type="predicted"/>
<dbReference type="Gene3D" id="3.40.50.720">
    <property type="entry name" value="NAD(P)-binding Rossmann-like Domain"/>
    <property type="match status" value="1"/>
</dbReference>
<dbReference type="InterPro" id="IPR051267">
    <property type="entry name" value="STEAP_metalloreductase"/>
</dbReference>
<evidence type="ECO:0000259" key="2">
    <source>
        <dbReference type="Pfam" id="PF03807"/>
    </source>
</evidence>
<organism evidence="3 4">
    <name type="scientific">Nocardia goodfellowii</name>
    <dbReference type="NCBI Taxonomy" id="882446"/>
    <lineage>
        <taxon>Bacteria</taxon>
        <taxon>Bacillati</taxon>
        <taxon>Actinomycetota</taxon>
        <taxon>Actinomycetes</taxon>
        <taxon>Mycobacteriales</taxon>
        <taxon>Nocardiaceae</taxon>
        <taxon>Nocardia</taxon>
    </lineage>
</organism>
<evidence type="ECO:0000313" key="3">
    <source>
        <dbReference type="EMBL" id="MBP2192217.1"/>
    </source>
</evidence>
<dbReference type="PANTHER" id="PTHR14239:SF10">
    <property type="entry name" value="REDUCTASE"/>
    <property type="match status" value="1"/>
</dbReference>
<sequence>MRISIFGAGNMAEALGTKWAAHGHDLMITGRSPEKAAALAERLNAQVGSFAEAAHHAEAALIAVLYQGMDYTLDRIGDGLDDKPILDCNNPVEIKDFTLTTPPGTSMAQHIAKRTGGHVVKAFNLCHADVWRMPTMTFDGRPLSVPFCGDNPTALGVATRLIADVGGVPLPTGDLRHAQYLEATAAIIIAQLFGGRPTRTVFNLVNDQIPANSLPQ</sequence>
<dbReference type="PANTHER" id="PTHR14239">
    <property type="entry name" value="DUDULIN-RELATED"/>
    <property type="match status" value="1"/>
</dbReference>
<protein>
    <submittedName>
        <fullName evidence="3">Dinucleotide-binding enzyme</fullName>
    </submittedName>
</protein>
<evidence type="ECO:0000256" key="1">
    <source>
        <dbReference type="ARBA" id="ARBA00023002"/>
    </source>
</evidence>
<evidence type="ECO:0000313" key="4">
    <source>
        <dbReference type="Proteomes" id="UP001519325"/>
    </source>
</evidence>
<accession>A0ABS4QKH8</accession>
<dbReference type="InterPro" id="IPR028939">
    <property type="entry name" value="P5C_Rdtase_cat_N"/>
</dbReference>
<dbReference type="Pfam" id="PF03807">
    <property type="entry name" value="F420_oxidored"/>
    <property type="match status" value="1"/>
</dbReference>
<name>A0ABS4QKH8_9NOCA</name>
<feature type="domain" description="Pyrroline-5-carboxylate reductase catalytic N-terminal" evidence="2">
    <location>
        <begin position="2"/>
        <end position="91"/>
    </location>
</feature>
<gene>
    <name evidence="3" type="ORF">BJ987_005118</name>
</gene>
<dbReference type="SUPFAM" id="SSF51735">
    <property type="entry name" value="NAD(P)-binding Rossmann-fold domains"/>
    <property type="match status" value="1"/>
</dbReference>
<dbReference type="EMBL" id="JAGGMR010000001">
    <property type="protein sequence ID" value="MBP2192217.1"/>
    <property type="molecule type" value="Genomic_DNA"/>
</dbReference>
<dbReference type="InterPro" id="IPR036291">
    <property type="entry name" value="NAD(P)-bd_dom_sf"/>
</dbReference>
<dbReference type="Proteomes" id="UP001519325">
    <property type="component" value="Unassembled WGS sequence"/>
</dbReference>
<keyword evidence="4" id="KW-1185">Reference proteome</keyword>
<comment type="caution">
    <text evidence="3">The sequence shown here is derived from an EMBL/GenBank/DDBJ whole genome shotgun (WGS) entry which is preliminary data.</text>
</comment>